<sequence>MKNLPVAVRNKAVEIANALLDEILLWLRLIRLDGKHGIRK</sequence>
<evidence type="ECO:0000313" key="1">
    <source>
        <dbReference type="EMBL" id="SKB41859.1"/>
    </source>
</evidence>
<gene>
    <name evidence="1" type="ORF">SAMN05660226_01323</name>
</gene>
<dbReference type="AlphaFoldDB" id="A0A1T5B423"/>
<organism evidence="1 2">
    <name type="scientific">Parapedobacter luteus</name>
    <dbReference type="NCBI Taxonomy" id="623280"/>
    <lineage>
        <taxon>Bacteria</taxon>
        <taxon>Pseudomonadati</taxon>
        <taxon>Bacteroidota</taxon>
        <taxon>Sphingobacteriia</taxon>
        <taxon>Sphingobacteriales</taxon>
        <taxon>Sphingobacteriaceae</taxon>
        <taxon>Parapedobacter</taxon>
    </lineage>
</organism>
<proteinExistence type="predicted"/>
<protein>
    <submittedName>
        <fullName evidence="1">Uncharacterized protein</fullName>
    </submittedName>
</protein>
<evidence type="ECO:0000313" key="2">
    <source>
        <dbReference type="Proteomes" id="UP000190541"/>
    </source>
</evidence>
<dbReference type="Proteomes" id="UP000190541">
    <property type="component" value="Unassembled WGS sequence"/>
</dbReference>
<keyword evidence="2" id="KW-1185">Reference proteome</keyword>
<accession>A0A1T5B423</accession>
<reference evidence="1 2" key="1">
    <citation type="submission" date="2017-02" db="EMBL/GenBank/DDBJ databases">
        <authorList>
            <person name="Peterson S.W."/>
        </authorList>
    </citation>
    <scope>NUCLEOTIDE SEQUENCE [LARGE SCALE GENOMIC DNA]</scope>
    <source>
        <strain evidence="1 2">DSM 22899</strain>
    </source>
</reference>
<name>A0A1T5B423_9SPHI</name>
<dbReference type="EMBL" id="FUYS01000002">
    <property type="protein sequence ID" value="SKB41859.1"/>
    <property type="molecule type" value="Genomic_DNA"/>
</dbReference>